<organism evidence="2 3">
    <name type="scientific">Brevundimonas subvibrioides</name>
    <dbReference type="NCBI Taxonomy" id="74313"/>
    <lineage>
        <taxon>Bacteria</taxon>
        <taxon>Pseudomonadati</taxon>
        <taxon>Pseudomonadota</taxon>
        <taxon>Alphaproteobacteria</taxon>
        <taxon>Caulobacterales</taxon>
        <taxon>Caulobacteraceae</taxon>
        <taxon>Brevundimonas</taxon>
    </lineage>
</organism>
<proteinExistence type="predicted"/>
<comment type="caution">
    <text evidence="2">The sequence shown here is derived from an EMBL/GenBank/DDBJ whole genome shotgun (WGS) entry which is preliminary data.</text>
</comment>
<protein>
    <submittedName>
        <fullName evidence="2">Uncharacterized protein</fullName>
    </submittedName>
</protein>
<feature type="region of interest" description="Disordered" evidence="1">
    <location>
        <begin position="134"/>
        <end position="153"/>
    </location>
</feature>
<sequence>MTYDTDFNAPAHGDHGSDMWAHARREYLAGVKATTICQRYGMSLSSFRAHARVGGWRRVDQPTCEVPPEFGEYHPDDQVSFADLADQAFLNIRRALGSGRAAEASTWMRVYDRLADRARSEVMAELPDVKPPLLESRREPLRLGTGEDDESLEFNVITPQPESASYELHSMDSVSSESNPGP</sequence>
<name>A0A258FQ11_9CAUL</name>
<feature type="region of interest" description="Disordered" evidence="1">
    <location>
        <begin position="159"/>
        <end position="182"/>
    </location>
</feature>
<gene>
    <name evidence="2" type="ORF">B7Z01_05405</name>
</gene>
<reference evidence="2 3" key="1">
    <citation type="submission" date="2017-03" db="EMBL/GenBank/DDBJ databases">
        <title>Lifting the veil on microbial sulfur biogeochemistry in mining wastewaters.</title>
        <authorList>
            <person name="Kantor R.S."/>
            <person name="Colenbrander Nelson T."/>
            <person name="Marshall S."/>
            <person name="Bennett D."/>
            <person name="Apte S."/>
            <person name="Camacho D."/>
            <person name="Thomas B.C."/>
            <person name="Warren L.A."/>
            <person name="Banfield J.F."/>
        </authorList>
    </citation>
    <scope>NUCLEOTIDE SEQUENCE [LARGE SCALE GENOMIC DNA]</scope>
    <source>
        <strain evidence="2">32-69-9</strain>
    </source>
</reference>
<accession>A0A258FQ11</accession>
<dbReference type="AlphaFoldDB" id="A0A258FQ11"/>
<evidence type="ECO:0000256" key="1">
    <source>
        <dbReference type="SAM" id="MobiDB-lite"/>
    </source>
</evidence>
<evidence type="ECO:0000313" key="2">
    <source>
        <dbReference type="EMBL" id="OYX34601.1"/>
    </source>
</evidence>
<feature type="compositionally biased region" description="Polar residues" evidence="1">
    <location>
        <begin position="172"/>
        <end position="182"/>
    </location>
</feature>
<dbReference type="Proteomes" id="UP000215595">
    <property type="component" value="Unassembled WGS sequence"/>
</dbReference>
<dbReference type="EMBL" id="NCEB01000008">
    <property type="protein sequence ID" value="OYX34601.1"/>
    <property type="molecule type" value="Genomic_DNA"/>
</dbReference>
<evidence type="ECO:0000313" key="3">
    <source>
        <dbReference type="Proteomes" id="UP000215595"/>
    </source>
</evidence>